<dbReference type="InterPro" id="IPR050344">
    <property type="entry name" value="Peptidase_M1_aminopeptidases"/>
</dbReference>
<feature type="domain" description="Peptidase M1 membrane alanine aminopeptidase" evidence="13">
    <location>
        <begin position="319"/>
        <end position="524"/>
    </location>
</feature>
<comment type="catalytic activity">
    <reaction evidence="1">
        <text>Release of an N-terminal amino acid, Xaa-|-Yaa- from a peptide, amide or arylamide. Xaa is preferably Ala, but may be most amino acids including Pro (slow action). When a terminal hydrophobic residue is followed by a prolyl residue, the two may be released as an intact Xaa-Pro dipeptide.</text>
        <dbReference type="EC" id="3.4.11.2"/>
    </reaction>
</comment>
<dbReference type="PANTHER" id="PTHR11533">
    <property type="entry name" value="PROTEASE M1 ZINC METALLOPROTEASE"/>
    <property type="match status" value="1"/>
</dbReference>
<keyword evidence="7" id="KW-0645">Protease</keyword>
<dbReference type="InterPro" id="IPR016024">
    <property type="entry name" value="ARM-type_fold"/>
</dbReference>
<dbReference type="Gene3D" id="1.25.10.10">
    <property type="entry name" value="Leucine-rich Repeat Variant"/>
    <property type="match status" value="1"/>
</dbReference>
<dbReference type="PRINTS" id="PR00756">
    <property type="entry name" value="ALADIPTASE"/>
</dbReference>
<comment type="similarity">
    <text evidence="3">Belongs to the peptidase M1 family.</text>
</comment>
<proteinExistence type="inferred from homology"/>
<dbReference type="SUPFAM" id="SSF48371">
    <property type="entry name" value="ARM repeat"/>
    <property type="match status" value="1"/>
</dbReference>
<dbReference type="InterPro" id="IPR027268">
    <property type="entry name" value="Peptidase_M4/M1_CTD_sf"/>
</dbReference>
<keyword evidence="12" id="KW-0472">Membrane</keyword>
<evidence type="ECO:0000256" key="10">
    <source>
        <dbReference type="ARBA" id="ARBA00022833"/>
    </source>
</evidence>
<evidence type="ECO:0000256" key="12">
    <source>
        <dbReference type="SAM" id="Phobius"/>
    </source>
</evidence>
<sequence length="873" mass="101062">MSENILLLKTKKLKTKAINLQGIVWLMAVLGVTCSFVGCKSSKKVVANQQMKQTTDSSIVSLPKVKDTVNAKPLSYRPATPRTHDLLHTKLEVRFDWQKRHLLGKATLILRPYFYPQDSVVLDAKGFDLHSVKIITSNGQQEFEEDLKYQYDQRKLTVRLGATYTRRQTYTLEIAYTAKPYDLPKGGSKAITADIGLYFINADGNTPYLPQQIWTQGETEANSCWFPTIDSPNERCTQEMYITVANKFKTLSNGELVYSRENANGTRTDYWRMEQPHAPYLFMMAVGDFAVYKDQWQDKKVHYYVEKPYLKYAKSIFGRTPEMLSFFSKKLHYPFPWNKYAQVVVRKFVSGAMENTTASVFNEGLQIDDRALLDAHWDGIIAHELFHQWFGNLVTCESWSNLPLNEAFANYGEYLWAAHKYGNDEAAYLAQQELRGYLAEAETKQVPLIRYRYKHREDMFDAHSYNKGGRVLHMLRKYVGEQAFWRALNVYLTQNKYKAVEVHHLRLAFEQVTGQDLQWFFNQWFFRAGHPKVRVQHQFDSGILTLHTKQINDSLAVFRLPLKIAIWRNGKRQLHTIDITQATQTFKFKLAQAPDLVVFDAEQQLLGLIAHSKTDAAMAYQYTHEPTYKARMEVIDKIYNKEQLSPVLEKTLLTALKDKFWAIRQRAIEKLANDVHPQKTLVKNLLEKLAMNDPKTLVRASAIRALATLDKNQYQSLFAKGLMAKSYAVVGASLEAYIQTNAPDISEKIVKFEHYKALEVASVVANYYANTQPPKAYQWFEQKLWQTSLFTQHQLLQSFGLYLMNSTTTNKKKGIDLLTRFIRGQASDSVKFLAYQSLSYLTDMPEVEDLLRKLKKEEVNPELKKMYELVFQE</sequence>
<keyword evidence="8" id="KW-0479">Metal-binding</keyword>
<dbReference type="InterPro" id="IPR014782">
    <property type="entry name" value="Peptidase_M1_dom"/>
</dbReference>
<evidence type="ECO:0000259" key="13">
    <source>
        <dbReference type="Pfam" id="PF01433"/>
    </source>
</evidence>
<dbReference type="GO" id="GO:0005615">
    <property type="term" value="C:extracellular space"/>
    <property type="evidence" value="ECO:0007669"/>
    <property type="project" value="TreeGrafter"/>
</dbReference>
<evidence type="ECO:0000256" key="3">
    <source>
        <dbReference type="ARBA" id="ARBA00010136"/>
    </source>
</evidence>
<dbReference type="SUPFAM" id="SSF55486">
    <property type="entry name" value="Metalloproteases ('zincins'), catalytic domain"/>
    <property type="match status" value="1"/>
</dbReference>
<evidence type="ECO:0000256" key="1">
    <source>
        <dbReference type="ARBA" id="ARBA00000098"/>
    </source>
</evidence>
<dbReference type="EC" id="3.4.11.2" evidence="4"/>
<dbReference type="SUPFAM" id="SSF63737">
    <property type="entry name" value="Leukotriene A4 hydrolase N-terminal domain"/>
    <property type="match status" value="1"/>
</dbReference>
<dbReference type="CDD" id="cd09603">
    <property type="entry name" value="M1_APN_like"/>
    <property type="match status" value="1"/>
</dbReference>
<gene>
    <name evidence="15" type="ORF">M23134_07927</name>
</gene>
<comment type="caution">
    <text evidence="15">The sequence shown here is derived from an EMBL/GenBank/DDBJ whole genome shotgun (WGS) entry which is preliminary data.</text>
</comment>
<evidence type="ECO:0000313" key="15">
    <source>
        <dbReference type="EMBL" id="EAY28829.1"/>
    </source>
</evidence>
<dbReference type="PANTHER" id="PTHR11533:SF174">
    <property type="entry name" value="PUROMYCIN-SENSITIVE AMINOPEPTIDASE-RELATED"/>
    <property type="match status" value="1"/>
</dbReference>
<accession>A1ZLS5</accession>
<dbReference type="eggNOG" id="COG1413">
    <property type="taxonomic scope" value="Bacteria"/>
</dbReference>
<dbReference type="GO" id="GO:0043171">
    <property type="term" value="P:peptide catabolic process"/>
    <property type="evidence" value="ECO:0007669"/>
    <property type="project" value="TreeGrafter"/>
</dbReference>
<dbReference type="Gene3D" id="1.10.390.10">
    <property type="entry name" value="Neutral Protease Domain 2"/>
    <property type="match status" value="1"/>
</dbReference>
<keyword evidence="6 15" id="KW-0031">Aminopeptidase</keyword>
<dbReference type="GO" id="GO:0005737">
    <property type="term" value="C:cytoplasm"/>
    <property type="evidence" value="ECO:0007669"/>
    <property type="project" value="TreeGrafter"/>
</dbReference>
<comment type="cofactor">
    <cofactor evidence="2">
        <name>Zn(2+)</name>
        <dbReference type="ChEBI" id="CHEBI:29105"/>
    </cofactor>
</comment>
<feature type="transmembrane region" description="Helical" evidence="12">
    <location>
        <begin position="20"/>
        <end position="38"/>
    </location>
</feature>
<dbReference type="GO" id="GO:0006508">
    <property type="term" value="P:proteolysis"/>
    <property type="evidence" value="ECO:0007669"/>
    <property type="project" value="UniProtKB-KW"/>
</dbReference>
<reference evidence="15 16" key="1">
    <citation type="submission" date="2007-01" db="EMBL/GenBank/DDBJ databases">
        <authorList>
            <person name="Haygood M."/>
            <person name="Podell S."/>
            <person name="Anderson C."/>
            <person name="Hopkinson B."/>
            <person name="Roe K."/>
            <person name="Barbeau K."/>
            <person name="Gaasterland T."/>
            <person name="Ferriera S."/>
            <person name="Johnson J."/>
            <person name="Kravitz S."/>
            <person name="Beeson K."/>
            <person name="Sutton G."/>
            <person name="Rogers Y.-H."/>
            <person name="Friedman R."/>
            <person name="Frazier M."/>
            <person name="Venter J.C."/>
        </authorList>
    </citation>
    <scope>NUCLEOTIDE SEQUENCE [LARGE SCALE GENOMIC DNA]</scope>
    <source>
        <strain evidence="15 16">ATCC 23134</strain>
    </source>
</reference>
<dbReference type="GO" id="GO:0016020">
    <property type="term" value="C:membrane"/>
    <property type="evidence" value="ECO:0007669"/>
    <property type="project" value="TreeGrafter"/>
</dbReference>
<dbReference type="eggNOG" id="COG0308">
    <property type="taxonomic scope" value="Bacteria"/>
</dbReference>
<dbReference type="InterPro" id="IPR001930">
    <property type="entry name" value="Peptidase_M1"/>
</dbReference>
<dbReference type="GO" id="GO:0070006">
    <property type="term" value="F:metalloaminopeptidase activity"/>
    <property type="evidence" value="ECO:0007669"/>
    <property type="project" value="TreeGrafter"/>
</dbReference>
<evidence type="ECO:0000256" key="6">
    <source>
        <dbReference type="ARBA" id="ARBA00022438"/>
    </source>
</evidence>
<keyword evidence="11" id="KW-0482">Metalloprotease</keyword>
<name>A1ZLS5_MICM2</name>
<evidence type="ECO:0000256" key="4">
    <source>
        <dbReference type="ARBA" id="ARBA00012564"/>
    </source>
</evidence>
<dbReference type="EMBL" id="AAWS01000014">
    <property type="protein sequence ID" value="EAY28829.1"/>
    <property type="molecule type" value="Genomic_DNA"/>
</dbReference>
<dbReference type="GO" id="GO:0016285">
    <property type="term" value="F:alanyl aminopeptidase activity"/>
    <property type="evidence" value="ECO:0007669"/>
    <property type="project" value="UniProtKB-EC"/>
</dbReference>
<dbReference type="InterPro" id="IPR045357">
    <property type="entry name" value="Aminopeptidase_N-like_N"/>
</dbReference>
<evidence type="ECO:0000256" key="7">
    <source>
        <dbReference type="ARBA" id="ARBA00022670"/>
    </source>
</evidence>
<evidence type="ECO:0000259" key="14">
    <source>
        <dbReference type="Pfam" id="PF17900"/>
    </source>
</evidence>
<keyword evidence="10" id="KW-0862">Zinc</keyword>
<dbReference type="Pfam" id="PF01433">
    <property type="entry name" value="Peptidase_M1"/>
    <property type="match status" value="1"/>
</dbReference>
<dbReference type="Gene3D" id="2.60.40.1730">
    <property type="entry name" value="tricorn interacting facor f3 domain"/>
    <property type="match status" value="1"/>
</dbReference>
<evidence type="ECO:0000256" key="5">
    <source>
        <dbReference type="ARBA" id="ARBA00015611"/>
    </source>
</evidence>
<keyword evidence="16" id="KW-1185">Reference proteome</keyword>
<dbReference type="Pfam" id="PF17900">
    <property type="entry name" value="Peptidase_M1_N"/>
    <property type="match status" value="1"/>
</dbReference>
<dbReference type="InterPro" id="IPR011989">
    <property type="entry name" value="ARM-like"/>
</dbReference>
<dbReference type="InterPro" id="IPR042097">
    <property type="entry name" value="Aminopeptidase_N-like_N_sf"/>
</dbReference>
<dbReference type="Proteomes" id="UP000004095">
    <property type="component" value="Unassembled WGS sequence"/>
</dbReference>
<protein>
    <recommendedName>
        <fullName evidence="5">Aminopeptidase N</fullName>
        <ecNumber evidence="4">3.4.11.2</ecNumber>
    </recommendedName>
</protein>
<evidence type="ECO:0000256" key="11">
    <source>
        <dbReference type="ARBA" id="ARBA00023049"/>
    </source>
</evidence>
<dbReference type="OrthoDB" id="100605at2"/>
<evidence type="ECO:0000256" key="2">
    <source>
        <dbReference type="ARBA" id="ARBA00001947"/>
    </source>
</evidence>
<evidence type="ECO:0000313" key="16">
    <source>
        <dbReference type="Proteomes" id="UP000004095"/>
    </source>
</evidence>
<dbReference type="GO" id="GO:0042277">
    <property type="term" value="F:peptide binding"/>
    <property type="evidence" value="ECO:0007669"/>
    <property type="project" value="TreeGrafter"/>
</dbReference>
<evidence type="ECO:0000256" key="9">
    <source>
        <dbReference type="ARBA" id="ARBA00022801"/>
    </source>
</evidence>
<keyword evidence="12" id="KW-1133">Transmembrane helix</keyword>
<feature type="domain" description="Aminopeptidase N-like N-terminal" evidence="14">
    <location>
        <begin position="88"/>
        <end position="281"/>
    </location>
</feature>
<organism evidence="15 16">
    <name type="scientific">Microscilla marina ATCC 23134</name>
    <dbReference type="NCBI Taxonomy" id="313606"/>
    <lineage>
        <taxon>Bacteria</taxon>
        <taxon>Pseudomonadati</taxon>
        <taxon>Bacteroidota</taxon>
        <taxon>Cytophagia</taxon>
        <taxon>Cytophagales</taxon>
        <taxon>Microscillaceae</taxon>
        <taxon>Microscilla</taxon>
    </lineage>
</organism>
<dbReference type="GO" id="GO:0008270">
    <property type="term" value="F:zinc ion binding"/>
    <property type="evidence" value="ECO:0007669"/>
    <property type="project" value="InterPro"/>
</dbReference>
<dbReference type="Pfam" id="PF13646">
    <property type="entry name" value="HEAT_2"/>
    <property type="match status" value="1"/>
</dbReference>
<dbReference type="AlphaFoldDB" id="A1ZLS5"/>
<keyword evidence="9" id="KW-0378">Hydrolase</keyword>
<keyword evidence="12" id="KW-0812">Transmembrane</keyword>
<evidence type="ECO:0000256" key="8">
    <source>
        <dbReference type="ARBA" id="ARBA00022723"/>
    </source>
</evidence>